<feature type="domain" description="RNA 2-O ribose methyltransferase substrate binding" evidence="4">
    <location>
        <begin position="31"/>
        <end position="106"/>
    </location>
</feature>
<dbReference type="GO" id="GO:0006396">
    <property type="term" value="P:RNA processing"/>
    <property type="evidence" value="ECO:0007669"/>
    <property type="project" value="InterPro"/>
</dbReference>
<dbReference type="InterPro" id="IPR029026">
    <property type="entry name" value="tRNA_m1G_MTases_N"/>
</dbReference>
<dbReference type="InterPro" id="IPR029028">
    <property type="entry name" value="Alpha/beta_knot_MTases"/>
</dbReference>
<evidence type="ECO:0000256" key="2">
    <source>
        <dbReference type="ARBA" id="ARBA00022603"/>
    </source>
</evidence>
<dbReference type="GO" id="GO:0005737">
    <property type="term" value="C:cytoplasm"/>
    <property type="evidence" value="ECO:0007669"/>
    <property type="project" value="UniProtKB-ARBA"/>
</dbReference>
<dbReference type="STRING" id="321763.SAMN04488692_104157"/>
<evidence type="ECO:0000259" key="4">
    <source>
        <dbReference type="SMART" id="SM00967"/>
    </source>
</evidence>
<dbReference type="Gene3D" id="3.30.1330.30">
    <property type="match status" value="1"/>
</dbReference>
<name>A0A1G9K2H3_9FIRM</name>
<dbReference type="InterPro" id="IPR053888">
    <property type="entry name" value="MRM3-like_sub_bind"/>
</dbReference>
<dbReference type="Pfam" id="PF00588">
    <property type="entry name" value="SpoU_methylase"/>
    <property type="match status" value="1"/>
</dbReference>
<dbReference type="RefSeq" id="WP_159429797.1">
    <property type="nucleotide sequence ID" value="NZ_FNGO01000004.1"/>
</dbReference>
<proteinExistence type="inferred from homology"/>
<accession>A0A1G9K2H3</accession>
<dbReference type="Pfam" id="PF22435">
    <property type="entry name" value="MRM3-like_sub_bind"/>
    <property type="match status" value="1"/>
</dbReference>
<dbReference type="InterPro" id="IPR001537">
    <property type="entry name" value="SpoU_MeTrfase"/>
</dbReference>
<keyword evidence="6" id="KW-1185">Reference proteome</keyword>
<dbReference type="SUPFAM" id="SSF55315">
    <property type="entry name" value="L30e-like"/>
    <property type="match status" value="1"/>
</dbReference>
<dbReference type="SUPFAM" id="SSF75217">
    <property type="entry name" value="alpha/beta knot"/>
    <property type="match status" value="1"/>
</dbReference>
<dbReference type="GO" id="GO:0032259">
    <property type="term" value="P:methylation"/>
    <property type="evidence" value="ECO:0007669"/>
    <property type="project" value="UniProtKB-KW"/>
</dbReference>
<dbReference type="AlphaFoldDB" id="A0A1G9K2H3"/>
<evidence type="ECO:0000313" key="6">
    <source>
        <dbReference type="Proteomes" id="UP000199476"/>
    </source>
</evidence>
<dbReference type="InterPro" id="IPR013123">
    <property type="entry name" value="SpoU_subst-bd"/>
</dbReference>
<evidence type="ECO:0000313" key="5">
    <source>
        <dbReference type="EMBL" id="SDL43991.1"/>
    </source>
</evidence>
<evidence type="ECO:0000256" key="1">
    <source>
        <dbReference type="ARBA" id="ARBA00007228"/>
    </source>
</evidence>
<protein>
    <submittedName>
        <fullName evidence="5">RNA methyltransferase, TrmH family</fullName>
    </submittedName>
</protein>
<comment type="similarity">
    <text evidence="1">Belongs to the class IV-like SAM-binding methyltransferase superfamily. RNA methyltransferase TrmH family.</text>
</comment>
<dbReference type="InterPro" id="IPR029064">
    <property type="entry name" value="Ribosomal_eL30-like_sf"/>
</dbReference>
<reference evidence="5 6" key="1">
    <citation type="submission" date="2016-10" db="EMBL/GenBank/DDBJ databases">
        <authorList>
            <person name="de Groot N.N."/>
        </authorList>
    </citation>
    <scope>NUCLEOTIDE SEQUENCE [LARGE SCALE GENOMIC DNA]</scope>
    <source>
        <strain evidence="5 6">SLAS-1</strain>
    </source>
</reference>
<dbReference type="EMBL" id="FNGO01000004">
    <property type="protein sequence ID" value="SDL43991.1"/>
    <property type="molecule type" value="Genomic_DNA"/>
</dbReference>
<evidence type="ECO:0000256" key="3">
    <source>
        <dbReference type="ARBA" id="ARBA00022679"/>
    </source>
</evidence>
<dbReference type="Proteomes" id="UP000199476">
    <property type="component" value="Unassembled WGS sequence"/>
</dbReference>
<sequence length="265" mass="29213">MKEINSRQNSRVKELVKLQSKKYRRQKQQFLLEGFNLIESALKAGAKIEEVYIDKNQEIEDELDRIKELVGEGVVFINLASELMTEVSTTVTPQGIVAVARRNTSSLEKILSLEGPLLMLAKIQDPGNAGTLIRSASAAGVKGIVALKGTVELFNPKVIRSSMGGIFKPRVCPDLESEEFIKTVLDVAEERRMVITSPDAENNYFDISLGDEDIFVVGNESRGIPGKLRSINHIPVSIPLPGDLNSLNAGVAGSIVMFDWVRQNY</sequence>
<dbReference type="Gene3D" id="3.40.1280.10">
    <property type="match status" value="1"/>
</dbReference>
<dbReference type="GO" id="GO:0008173">
    <property type="term" value="F:RNA methyltransferase activity"/>
    <property type="evidence" value="ECO:0007669"/>
    <property type="project" value="InterPro"/>
</dbReference>
<keyword evidence="3 5" id="KW-0808">Transferase</keyword>
<dbReference type="CDD" id="cd18095">
    <property type="entry name" value="SpoU-like_rRNA-MTase"/>
    <property type="match status" value="1"/>
</dbReference>
<dbReference type="SMART" id="SM00967">
    <property type="entry name" value="SpoU_sub_bind"/>
    <property type="match status" value="1"/>
</dbReference>
<gene>
    <name evidence="5" type="ORF">SAMN04488692_104157</name>
</gene>
<keyword evidence="2 5" id="KW-0489">Methyltransferase</keyword>
<organism evidence="5 6">
    <name type="scientific">Halarsenatibacter silvermanii</name>
    <dbReference type="NCBI Taxonomy" id="321763"/>
    <lineage>
        <taxon>Bacteria</taxon>
        <taxon>Bacillati</taxon>
        <taxon>Bacillota</taxon>
        <taxon>Clostridia</taxon>
        <taxon>Halanaerobiales</taxon>
        <taxon>Halarsenatibacteraceae</taxon>
        <taxon>Halarsenatibacter</taxon>
    </lineage>
</organism>
<dbReference type="OrthoDB" id="9794400at2"/>
<dbReference type="PANTHER" id="PTHR43191">
    <property type="entry name" value="RRNA METHYLTRANSFERASE 3"/>
    <property type="match status" value="1"/>
</dbReference>
<dbReference type="GO" id="GO:0003723">
    <property type="term" value="F:RNA binding"/>
    <property type="evidence" value="ECO:0007669"/>
    <property type="project" value="InterPro"/>
</dbReference>
<dbReference type="PANTHER" id="PTHR43191:SF2">
    <property type="entry name" value="RRNA METHYLTRANSFERASE 3, MITOCHONDRIAL"/>
    <property type="match status" value="1"/>
</dbReference>
<dbReference type="InterPro" id="IPR051259">
    <property type="entry name" value="rRNA_Methyltransferase"/>
</dbReference>